<dbReference type="EMBL" id="FNKY01000001">
    <property type="protein sequence ID" value="SDQ37052.1"/>
    <property type="molecule type" value="Genomic_DNA"/>
</dbReference>
<dbReference type="Proteomes" id="UP000183471">
    <property type="component" value="Unassembled WGS sequence"/>
</dbReference>
<sequence>MYGGIFLMKFCKRFIHEVYKLNSIVLVSETLVTVTRVIPTFLVAINRT</sequence>
<name>A0ABY0TC55_9PROT</name>
<proteinExistence type="predicted"/>
<accession>A0ABY0TC55</accession>
<protein>
    <submittedName>
        <fullName evidence="1">Uncharacterized protein</fullName>
    </submittedName>
</protein>
<gene>
    <name evidence="1" type="ORF">SAMN05216402_0591</name>
</gene>
<organism evidence="1 2">
    <name type="scientific">Nitrosospira multiformis</name>
    <dbReference type="NCBI Taxonomy" id="1231"/>
    <lineage>
        <taxon>Bacteria</taxon>
        <taxon>Pseudomonadati</taxon>
        <taxon>Pseudomonadota</taxon>
        <taxon>Betaproteobacteria</taxon>
        <taxon>Nitrosomonadales</taxon>
        <taxon>Nitrosomonadaceae</taxon>
        <taxon>Nitrosospira</taxon>
    </lineage>
</organism>
<evidence type="ECO:0000313" key="2">
    <source>
        <dbReference type="Proteomes" id="UP000183471"/>
    </source>
</evidence>
<evidence type="ECO:0000313" key="1">
    <source>
        <dbReference type="EMBL" id="SDQ37052.1"/>
    </source>
</evidence>
<keyword evidence="2" id="KW-1185">Reference proteome</keyword>
<reference evidence="1 2" key="1">
    <citation type="submission" date="2016-10" db="EMBL/GenBank/DDBJ databases">
        <authorList>
            <person name="Varghese N."/>
            <person name="Submissions S."/>
        </authorList>
    </citation>
    <scope>NUCLEOTIDE SEQUENCE [LARGE SCALE GENOMIC DNA]</scope>
    <source>
        <strain evidence="1 2">Nl1</strain>
    </source>
</reference>
<comment type="caution">
    <text evidence="1">The sequence shown here is derived from an EMBL/GenBank/DDBJ whole genome shotgun (WGS) entry which is preliminary data.</text>
</comment>